<evidence type="ECO:0000313" key="15">
    <source>
        <dbReference type="Proteomes" id="UP000187406"/>
    </source>
</evidence>
<gene>
    <name evidence="14" type="ORF">CFOL_v3_11812</name>
</gene>
<evidence type="ECO:0000259" key="12">
    <source>
        <dbReference type="PROSITE" id="PS50102"/>
    </source>
</evidence>
<evidence type="ECO:0000313" key="14">
    <source>
        <dbReference type="EMBL" id="GAV68309.1"/>
    </source>
</evidence>
<dbReference type="OrthoDB" id="2083at2759"/>
<comment type="subcellular location">
    <subcellularLocation>
        <location evidence="2 9">Nucleus</location>
    </subcellularLocation>
</comment>
<evidence type="ECO:0000256" key="4">
    <source>
        <dbReference type="ARBA" id="ARBA00023110"/>
    </source>
</evidence>
<evidence type="ECO:0000256" key="1">
    <source>
        <dbReference type="ARBA" id="ARBA00000971"/>
    </source>
</evidence>
<keyword evidence="4 9" id="KW-0697">Rotamase</keyword>
<dbReference type="GO" id="GO:0003723">
    <property type="term" value="F:RNA binding"/>
    <property type="evidence" value="ECO:0007669"/>
    <property type="project" value="UniProtKB-UniRule"/>
</dbReference>
<dbReference type="EMBL" id="BDDD01000628">
    <property type="protein sequence ID" value="GAV68309.1"/>
    <property type="molecule type" value="Genomic_DNA"/>
</dbReference>
<comment type="similarity">
    <text evidence="9">Belongs to the cyclophilin-type PPIase family. PPIL4 subfamily.</text>
</comment>
<feature type="region of interest" description="Disordered" evidence="10">
    <location>
        <begin position="392"/>
        <end position="464"/>
    </location>
</feature>
<dbReference type="Pfam" id="PF00076">
    <property type="entry name" value="RRM_1"/>
    <property type="match status" value="1"/>
</dbReference>
<dbReference type="InterPro" id="IPR035542">
    <property type="entry name" value="CRIP"/>
</dbReference>
<accession>A0A1Q3BK86</accession>
<feature type="domain" description="RRM" evidence="12">
    <location>
        <begin position="243"/>
        <end position="321"/>
    </location>
</feature>
<sequence length="588" mass="68052">MSVLIVTSLGDLVVDLYPTKCPLTCKNFLKLCKIKYYNGCLFHTVQKDFTAQTGDPTGTGTAGDSIYKFLYGEQARFFSDEIHLDLKHSKTGTLAMASTGENLNASQFYFTLRNDLDYLDGKHTVFGEVAEGLETLTRINEAYVDEKNRPYKNIRIKHTYILDDPFDDTPQLAELIPDTSPEGKPKDEVDSEVRLEDDWVPLDEQLGTTELEEVFRTKEAHSSAVVLESIGDIPDAEINPPDNVLFVCKLNPVTEDEDLHTIFSRFGTVTSADIIRDYKTGDSLCYAFIEFENKEACEQAYFKMDNALIDDRRIHVDFSQSVAKLWSQYRRKANQIGKGKGCFKCGAPDHMARDCTGDPAAKQLPGKYIMKDNNTQHGDDKSRYEMVFDGYTPDSSVRETRHRDHDPDDLVEKQKMNKRSDLHYRDQEKRDSSDGYRHSDRSRGHRDDVIDRDSRRSRSAVSKRDLDFHNDWRDKEKFVKKRREKDDIQRDELDYRKRSAGHGDRREIDGDYRKRTVDDDNHSERRNDGNYRRRNTDDDRHADRRGDRVYRKRIAGGDIHGYPGEDRDSMKHGDSDRGDTRDQRSHRK</sequence>
<dbReference type="Proteomes" id="UP000187406">
    <property type="component" value="Unassembled WGS sequence"/>
</dbReference>
<dbReference type="InterPro" id="IPR002130">
    <property type="entry name" value="Cyclophilin-type_PPIase_dom"/>
</dbReference>
<comment type="function">
    <text evidence="9">PPIases accelerate the folding of proteins. It catalyzes the cis-trans isomerization of proline imidic peptide bonds in oligopeptides.</text>
</comment>
<evidence type="ECO:0000256" key="9">
    <source>
        <dbReference type="RuleBase" id="RU365081"/>
    </source>
</evidence>
<dbReference type="PRINTS" id="PR00153">
    <property type="entry name" value="CSAPPISMRASE"/>
</dbReference>
<dbReference type="Pfam" id="PF00098">
    <property type="entry name" value="zf-CCHC"/>
    <property type="match status" value="1"/>
</dbReference>
<dbReference type="InterPro" id="IPR029000">
    <property type="entry name" value="Cyclophilin-like_dom_sf"/>
</dbReference>
<dbReference type="FunFam" id="2.40.100.10:FF:000015">
    <property type="entry name" value="Peptidyl-prolyl cis-trans isomerase"/>
    <property type="match status" value="1"/>
</dbReference>
<feature type="domain" description="PPIase cyclophilin-type" evidence="11">
    <location>
        <begin position="7"/>
        <end position="161"/>
    </location>
</feature>
<comment type="catalytic activity">
    <reaction evidence="1 9">
        <text>[protein]-peptidylproline (omega=180) = [protein]-peptidylproline (omega=0)</text>
        <dbReference type="Rhea" id="RHEA:16237"/>
        <dbReference type="Rhea" id="RHEA-COMP:10747"/>
        <dbReference type="Rhea" id="RHEA-COMP:10748"/>
        <dbReference type="ChEBI" id="CHEBI:83833"/>
        <dbReference type="ChEBI" id="CHEBI:83834"/>
        <dbReference type="EC" id="5.2.1.8"/>
    </reaction>
</comment>
<keyword evidence="7" id="KW-0479">Metal-binding</keyword>
<evidence type="ECO:0000256" key="5">
    <source>
        <dbReference type="ARBA" id="ARBA00023235"/>
    </source>
</evidence>
<dbReference type="GO" id="GO:0008270">
    <property type="term" value="F:zinc ion binding"/>
    <property type="evidence" value="ECO:0007669"/>
    <property type="project" value="UniProtKB-KW"/>
</dbReference>
<evidence type="ECO:0000256" key="6">
    <source>
        <dbReference type="ARBA" id="ARBA00023242"/>
    </source>
</evidence>
<dbReference type="InterPro" id="IPR035538">
    <property type="entry name" value="Cyclophilin_PPIL4"/>
</dbReference>
<keyword evidence="7" id="KW-0863">Zinc-finger</keyword>
<name>A0A1Q3BK86_CEPFO</name>
<dbReference type="InParanoid" id="A0A1Q3BK86"/>
<evidence type="ECO:0000256" key="8">
    <source>
        <dbReference type="PROSITE-ProRule" id="PRU00176"/>
    </source>
</evidence>
<dbReference type="SMART" id="SM00360">
    <property type="entry name" value="RRM"/>
    <property type="match status" value="1"/>
</dbReference>
<dbReference type="FunFam" id="3.30.70.330:FF:000455">
    <property type="entry name" value="Peptidyl-prolyl cis-trans isomerase"/>
    <property type="match status" value="1"/>
</dbReference>
<dbReference type="PANTHER" id="PTHR45843">
    <property type="entry name" value="PEPTIDYL-PROLYL CIS-TRANS ISOMERASE-LIKE 4"/>
    <property type="match status" value="1"/>
</dbReference>
<feature type="domain" description="CCHC-type" evidence="13">
    <location>
        <begin position="342"/>
        <end position="355"/>
    </location>
</feature>
<dbReference type="FunCoup" id="A0A1Q3BK86">
    <property type="interactions" value="3096"/>
</dbReference>
<feature type="region of interest" description="Disordered" evidence="10">
    <location>
        <begin position="497"/>
        <end position="588"/>
    </location>
</feature>
<dbReference type="Gene3D" id="3.30.70.330">
    <property type="match status" value="1"/>
</dbReference>
<dbReference type="Pfam" id="PF00160">
    <property type="entry name" value="Pro_isomerase"/>
    <property type="match status" value="1"/>
</dbReference>
<organism evidence="14 15">
    <name type="scientific">Cephalotus follicularis</name>
    <name type="common">Albany pitcher plant</name>
    <dbReference type="NCBI Taxonomy" id="3775"/>
    <lineage>
        <taxon>Eukaryota</taxon>
        <taxon>Viridiplantae</taxon>
        <taxon>Streptophyta</taxon>
        <taxon>Embryophyta</taxon>
        <taxon>Tracheophyta</taxon>
        <taxon>Spermatophyta</taxon>
        <taxon>Magnoliopsida</taxon>
        <taxon>eudicotyledons</taxon>
        <taxon>Gunneridae</taxon>
        <taxon>Pentapetalae</taxon>
        <taxon>rosids</taxon>
        <taxon>fabids</taxon>
        <taxon>Oxalidales</taxon>
        <taxon>Cephalotaceae</taxon>
        <taxon>Cephalotus</taxon>
    </lineage>
</organism>
<dbReference type="GO" id="GO:0003755">
    <property type="term" value="F:peptidyl-prolyl cis-trans isomerase activity"/>
    <property type="evidence" value="ECO:0007669"/>
    <property type="project" value="UniProtKB-UniRule"/>
</dbReference>
<dbReference type="AlphaFoldDB" id="A0A1Q3BK86"/>
<dbReference type="PROSITE" id="PS50072">
    <property type="entry name" value="CSA_PPIASE_2"/>
    <property type="match status" value="1"/>
</dbReference>
<dbReference type="Gene3D" id="4.10.60.10">
    <property type="entry name" value="Zinc finger, CCHC-type"/>
    <property type="match status" value="1"/>
</dbReference>
<comment type="caution">
    <text evidence="14">The sequence shown here is derived from an EMBL/GenBank/DDBJ whole genome shotgun (WGS) entry which is preliminary data.</text>
</comment>
<dbReference type="InterPro" id="IPR012677">
    <property type="entry name" value="Nucleotide-bd_a/b_plait_sf"/>
</dbReference>
<dbReference type="PROSITE" id="PS50158">
    <property type="entry name" value="ZF_CCHC"/>
    <property type="match status" value="1"/>
</dbReference>
<dbReference type="SUPFAM" id="SSF54928">
    <property type="entry name" value="RNA-binding domain, RBD"/>
    <property type="match status" value="1"/>
</dbReference>
<evidence type="ECO:0000256" key="3">
    <source>
        <dbReference type="ARBA" id="ARBA00022884"/>
    </source>
</evidence>
<dbReference type="GO" id="GO:0005634">
    <property type="term" value="C:nucleus"/>
    <property type="evidence" value="ECO:0007669"/>
    <property type="project" value="UniProtKB-SubCell"/>
</dbReference>
<dbReference type="PANTHER" id="PTHR45843:SF1">
    <property type="entry name" value="PEPTIDYL-PROLYL CIS-TRANS ISOMERASE-LIKE 4"/>
    <property type="match status" value="1"/>
</dbReference>
<keyword evidence="3 8" id="KW-0694">RNA-binding</keyword>
<dbReference type="STRING" id="3775.A0A1Q3BK86"/>
<evidence type="ECO:0000256" key="2">
    <source>
        <dbReference type="ARBA" id="ARBA00004123"/>
    </source>
</evidence>
<evidence type="ECO:0000259" key="13">
    <source>
        <dbReference type="PROSITE" id="PS50158"/>
    </source>
</evidence>
<evidence type="ECO:0000259" key="11">
    <source>
        <dbReference type="PROSITE" id="PS50072"/>
    </source>
</evidence>
<reference evidence="15" key="1">
    <citation type="submission" date="2016-04" db="EMBL/GenBank/DDBJ databases">
        <title>Cephalotus genome sequencing.</title>
        <authorList>
            <person name="Fukushima K."/>
            <person name="Hasebe M."/>
            <person name="Fang X."/>
        </authorList>
    </citation>
    <scope>NUCLEOTIDE SEQUENCE [LARGE SCALE GENOMIC DNA]</scope>
    <source>
        <strain evidence="15">cv. St1</strain>
    </source>
</reference>
<dbReference type="InterPro" id="IPR035979">
    <property type="entry name" value="RBD_domain_sf"/>
</dbReference>
<dbReference type="SMART" id="SM00343">
    <property type="entry name" value="ZnF_C2HC"/>
    <property type="match status" value="1"/>
</dbReference>
<feature type="compositionally biased region" description="Basic and acidic residues" evidence="10">
    <location>
        <begin position="497"/>
        <end position="549"/>
    </location>
</feature>
<dbReference type="InterPro" id="IPR001878">
    <property type="entry name" value="Znf_CCHC"/>
</dbReference>
<keyword evidence="6 9" id="KW-0539">Nucleus</keyword>
<dbReference type="SUPFAM" id="SSF50891">
    <property type="entry name" value="Cyclophilin-like"/>
    <property type="match status" value="1"/>
</dbReference>
<feature type="compositionally biased region" description="Basic and acidic residues" evidence="10">
    <location>
        <begin position="396"/>
        <end position="464"/>
    </location>
</feature>
<evidence type="ECO:0000256" key="7">
    <source>
        <dbReference type="PROSITE-ProRule" id="PRU00047"/>
    </source>
</evidence>
<dbReference type="CDD" id="cd12235">
    <property type="entry name" value="RRM_PPIL4"/>
    <property type="match status" value="1"/>
</dbReference>
<protein>
    <recommendedName>
        <fullName evidence="9">Peptidyl-prolyl cis-trans isomerase</fullName>
        <shortName evidence="9">PPIase</shortName>
        <ecNumber evidence="9">5.2.1.8</ecNumber>
    </recommendedName>
</protein>
<feature type="compositionally biased region" description="Basic and acidic residues" evidence="10">
    <location>
        <begin position="563"/>
        <end position="588"/>
    </location>
</feature>
<evidence type="ECO:0000256" key="10">
    <source>
        <dbReference type="SAM" id="MobiDB-lite"/>
    </source>
</evidence>
<dbReference type="CDD" id="cd01921">
    <property type="entry name" value="cyclophilin_RRM"/>
    <property type="match status" value="1"/>
</dbReference>
<dbReference type="InterPro" id="IPR000504">
    <property type="entry name" value="RRM_dom"/>
</dbReference>
<keyword evidence="5 9" id="KW-0413">Isomerase</keyword>
<keyword evidence="15" id="KW-1185">Reference proteome</keyword>
<dbReference type="Gene3D" id="2.40.100.10">
    <property type="entry name" value="Cyclophilin-like"/>
    <property type="match status" value="1"/>
</dbReference>
<dbReference type="EC" id="5.2.1.8" evidence="9"/>
<proteinExistence type="inferred from homology"/>
<keyword evidence="7" id="KW-0862">Zinc</keyword>
<dbReference type="PROSITE" id="PS50102">
    <property type="entry name" value="RRM"/>
    <property type="match status" value="1"/>
</dbReference>